<dbReference type="Proteomes" id="UP000054251">
    <property type="component" value="Unassembled WGS sequence"/>
</dbReference>
<dbReference type="GO" id="GO:0046872">
    <property type="term" value="F:metal ion binding"/>
    <property type="evidence" value="ECO:0007669"/>
    <property type="project" value="UniProtKB-KW"/>
</dbReference>
<gene>
    <name evidence="6" type="ORF">AC631_05790</name>
</gene>
<dbReference type="GeneID" id="26842799"/>
<organism evidence="6 7">
    <name type="scientific">Debaryomyces fabryi</name>
    <dbReference type="NCBI Taxonomy" id="58627"/>
    <lineage>
        <taxon>Eukaryota</taxon>
        <taxon>Fungi</taxon>
        <taxon>Dikarya</taxon>
        <taxon>Ascomycota</taxon>
        <taxon>Saccharomycotina</taxon>
        <taxon>Pichiomycetes</taxon>
        <taxon>Debaryomycetaceae</taxon>
        <taxon>Debaryomyces</taxon>
    </lineage>
</organism>
<dbReference type="PANTHER" id="PTHR10543:SF24">
    <property type="entry name" value="CAROTENOID ISOMEROOXYGENASE"/>
    <property type="match status" value="1"/>
</dbReference>
<protein>
    <submittedName>
        <fullName evidence="6">Uncharacterized protein</fullName>
    </submittedName>
</protein>
<dbReference type="SUPFAM" id="SSF50998">
    <property type="entry name" value="Quinoprotein alcohol dehydrogenase-like"/>
    <property type="match status" value="1"/>
</dbReference>
<evidence type="ECO:0000313" key="7">
    <source>
        <dbReference type="Proteomes" id="UP000054251"/>
    </source>
</evidence>
<dbReference type="AlphaFoldDB" id="A0A0V1PQC8"/>
<proteinExistence type="inferred from homology"/>
<evidence type="ECO:0000313" key="6">
    <source>
        <dbReference type="EMBL" id="KRZ98451.1"/>
    </source>
</evidence>
<evidence type="ECO:0000256" key="3">
    <source>
        <dbReference type="ARBA" id="ARBA00023002"/>
    </source>
</evidence>
<dbReference type="GO" id="GO:0010436">
    <property type="term" value="F:carotenoid dioxygenase activity"/>
    <property type="evidence" value="ECO:0007669"/>
    <property type="project" value="TreeGrafter"/>
</dbReference>
<feature type="binding site" evidence="5">
    <location>
        <position position="579"/>
    </location>
    <ligand>
        <name>Fe cation</name>
        <dbReference type="ChEBI" id="CHEBI:24875"/>
        <note>catalytic</note>
    </ligand>
</feature>
<keyword evidence="3" id="KW-0560">Oxidoreductase</keyword>
<evidence type="ECO:0000256" key="1">
    <source>
        <dbReference type="ARBA" id="ARBA00006787"/>
    </source>
</evidence>
<feature type="binding site" evidence="5">
    <location>
        <position position="237"/>
    </location>
    <ligand>
        <name>Fe cation</name>
        <dbReference type="ChEBI" id="CHEBI:24875"/>
        <note>catalytic</note>
    </ligand>
</feature>
<keyword evidence="7" id="KW-1185">Reference proteome</keyword>
<dbReference type="InterPro" id="IPR011047">
    <property type="entry name" value="Quinoprotein_ADH-like_sf"/>
</dbReference>
<dbReference type="EMBL" id="LMYN01000282">
    <property type="protein sequence ID" value="KRZ98451.1"/>
    <property type="molecule type" value="Genomic_DNA"/>
</dbReference>
<accession>A0A0V1PQC8</accession>
<feature type="binding site" evidence="5">
    <location>
        <position position="286"/>
    </location>
    <ligand>
        <name>Fe cation</name>
        <dbReference type="ChEBI" id="CHEBI:24875"/>
        <note>catalytic</note>
    </ligand>
</feature>
<dbReference type="RefSeq" id="XP_015464554.1">
    <property type="nucleotide sequence ID" value="XM_015614619.1"/>
</dbReference>
<dbReference type="InterPro" id="IPR004294">
    <property type="entry name" value="Carotenoid_Oase"/>
</dbReference>
<dbReference type="OrthoDB" id="407010at2759"/>
<evidence type="ECO:0000256" key="5">
    <source>
        <dbReference type="PIRSR" id="PIRSR604294-1"/>
    </source>
</evidence>
<comment type="cofactor">
    <cofactor evidence="5">
        <name>Fe(2+)</name>
        <dbReference type="ChEBI" id="CHEBI:29033"/>
    </cofactor>
    <text evidence="5">Binds 1 Fe(2+) ion per subunit.</text>
</comment>
<evidence type="ECO:0000256" key="2">
    <source>
        <dbReference type="ARBA" id="ARBA00022723"/>
    </source>
</evidence>
<dbReference type="Pfam" id="PF03055">
    <property type="entry name" value="RPE65"/>
    <property type="match status" value="1"/>
</dbReference>
<feature type="binding site" evidence="5">
    <location>
        <position position="351"/>
    </location>
    <ligand>
        <name>Fe cation</name>
        <dbReference type="ChEBI" id="CHEBI:24875"/>
        <note>catalytic</note>
    </ligand>
</feature>
<evidence type="ECO:0000256" key="4">
    <source>
        <dbReference type="ARBA" id="ARBA00023004"/>
    </source>
</evidence>
<comment type="similarity">
    <text evidence="1">Belongs to the carotenoid oxygenase family.</text>
</comment>
<dbReference type="PANTHER" id="PTHR10543">
    <property type="entry name" value="BETA-CAROTENE DIOXYGENASE"/>
    <property type="match status" value="1"/>
</dbReference>
<keyword evidence="2 5" id="KW-0479">Metal-binding</keyword>
<reference evidence="6 7" key="1">
    <citation type="submission" date="2015-11" db="EMBL/GenBank/DDBJ databases">
        <title>The genome of Debaryomyces fabryi.</title>
        <authorList>
            <person name="Tafer H."/>
            <person name="Lopandic K."/>
        </authorList>
    </citation>
    <scope>NUCLEOTIDE SEQUENCE [LARGE SCALE GENOMIC DNA]</scope>
    <source>
        <strain evidence="6 7">CBS 789</strain>
    </source>
</reference>
<keyword evidence="4 5" id="KW-0408">Iron</keyword>
<comment type="caution">
    <text evidence="6">The sequence shown here is derived from an EMBL/GenBank/DDBJ whole genome shotgun (WGS) entry which is preliminary data.</text>
</comment>
<name>A0A0V1PQC8_9ASCO</name>
<sequence>MNLEQNVTKTELPVNQYFVDYDTLKKYVPPYFNDADQTPEPVLCETEGEWPSWIKGSFVRVGTGRYSVPLSDDDSKPRAVLQHFFDALGMLHKFDIANGKVKYNSRYTTEGVVRKAKKNGRLKNIMCFGVDPNTPLKGFQDPCQALLRQQQSVFIPTGHLEPDELNINVVVRRGFSLPDTGNPYSQPEAENPVADEVVVQTEGPYFQVCDSRTLEPKRMLRFSDIDPKLQGQGTCAHFIKDRNTGEIFNYLVTDKGELTVFALDIKTKPSKLIWHTKLPGPPCYCHSLAATEKYVVFIRNPITIDLADIENKTFADSFVYDPDCPVFFFIVERSTGSHIATYKCPNFMFFHSVNAYDYVDELTGEVNVHIDLCSYDGQESRRIPYKEYSLSNVIDPIHSFENGYLVRYECANILGEASQKSVTEFVCDSSANVPRAYVKQAVNQHMELPRINKAASCNPSYRYVYACGGTGKPSPGTRVPIGRMTNGTKFVSMSFFASIVKSDWETGEVLEWKPPNGESCPCEPMFCPNPARNAEDDGYVLTIVCDRDGKHSILICLEAKTMKEVARAHMPHTYSLAPHGTFVDGDSMFSGPL</sequence>
<dbReference type="GO" id="GO:0016121">
    <property type="term" value="P:carotene catabolic process"/>
    <property type="evidence" value="ECO:0007669"/>
    <property type="project" value="TreeGrafter"/>
</dbReference>